<reference evidence="1 2" key="1">
    <citation type="submission" date="2019-04" db="EMBL/GenBank/DDBJ databases">
        <title>Microbes associate with the intestines of laboratory mice.</title>
        <authorList>
            <person name="Navarre W."/>
            <person name="Wong E."/>
            <person name="Huang K."/>
            <person name="Tropini C."/>
            <person name="Ng K."/>
            <person name="Yu B."/>
        </authorList>
    </citation>
    <scope>NUCLEOTIDE SEQUENCE [LARGE SCALE GENOMIC DNA]</scope>
    <source>
        <strain evidence="1 2">NM46_B2-13</strain>
    </source>
</reference>
<dbReference type="RefSeq" id="WP_005054589.1">
    <property type="nucleotide sequence ID" value="NZ_CP158846.1"/>
</dbReference>
<evidence type="ECO:0008006" key="3">
    <source>
        <dbReference type="Google" id="ProtNLM"/>
    </source>
</evidence>
<name>A0A4S2CUV2_9MICO</name>
<sequence length="107" mass="12033">MTIVEPIAPAESRLFFGNSYMNAVVIEIAALEGDTFSPKQIVEATGLLGSIVHPLIHKLRDAHFLEFVGRVPGERTLLYRIRDNYWWEAARRYAADREAASAERTAS</sequence>
<accession>A0A4S2CUV2</accession>
<evidence type="ECO:0000313" key="1">
    <source>
        <dbReference type="EMBL" id="TGY32667.1"/>
    </source>
</evidence>
<organism evidence="1 2">
    <name type="scientific">Microbacterium laevaniformans</name>
    <dbReference type="NCBI Taxonomy" id="36807"/>
    <lineage>
        <taxon>Bacteria</taxon>
        <taxon>Bacillati</taxon>
        <taxon>Actinomycetota</taxon>
        <taxon>Actinomycetes</taxon>
        <taxon>Micrococcales</taxon>
        <taxon>Microbacteriaceae</taxon>
        <taxon>Microbacterium</taxon>
    </lineage>
</organism>
<dbReference type="EMBL" id="SRYO01000018">
    <property type="protein sequence ID" value="TGY32667.1"/>
    <property type="molecule type" value="Genomic_DNA"/>
</dbReference>
<gene>
    <name evidence="1" type="ORF">E5344_15015</name>
</gene>
<dbReference type="Proteomes" id="UP000309893">
    <property type="component" value="Unassembled WGS sequence"/>
</dbReference>
<dbReference type="AlphaFoldDB" id="A0A4S2CUV2"/>
<proteinExistence type="predicted"/>
<dbReference type="OrthoDB" id="3838033at2"/>
<evidence type="ECO:0000313" key="2">
    <source>
        <dbReference type="Proteomes" id="UP000309893"/>
    </source>
</evidence>
<comment type="caution">
    <text evidence="1">The sequence shown here is derived from an EMBL/GenBank/DDBJ whole genome shotgun (WGS) entry which is preliminary data.</text>
</comment>
<protein>
    <recommendedName>
        <fullName evidence="3">MarR family transcriptional regulator</fullName>
    </recommendedName>
</protein>